<evidence type="ECO:0000259" key="8">
    <source>
        <dbReference type="PROSITE" id="PS50048"/>
    </source>
</evidence>
<dbReference type="PANTHER" id="PTHR31845:SF17">
    <property type="entry name" value="ZN(II)2CYS6 TRANSCRIPTION FACTOR (EUROFUNG)"/>
    <property type="match status" value="1"/>
</dbReference>
<name>A0A8K0JF56_9TREE</name>
<evidence type="ECO:0000256" key="5">
    <source>
        <dbReference type="ARBA" id="ARBA00023163"/>
    </source>
</evidence>
<accession>A0A8K0JF56</accession>
<dbReference type="Proteomes" id="UP000812966">
    <property type="component" value="Unassembled WGS sequence"/>
</dbReference>
<dbReference type="CDD" id="cd12148">
    <property type="entry name" value="fungal_TF_MHR"/>
    <property type="match status" value="1"/>
</dbReference>
<dbReference type="SUPFAM" id="SSF57701">
    <property type="entry name" value="Zn2/Cys6 DNA-binding domain"/>
    <property type="match status" value="1"/>
</dbReference>
<feature type="region of interest" description="Disordered" evidence="7">
    <location>
        <begin position="66"/>
        <end position="166"/>
    </location>
</feature>
<proteinExistence type="predicted"/>
<evidence type="ECO:0000256" key="7">
    <source>
        <dbReference type="SAM" id="MobiDB-lite"/>
    </source>
</evidence>
<dbReference type="GO" id="GO:0000976">
    <property type="term" value="F:transcription cis-regulatory region binding"/>
    <property type="evidence" value="ECO:0007669"/>
    <property type="project" value="TreeGrafter"/>
</dbReference>
<keyword evidence="5" id="KW-0804">Transcription</keyword>
<dbReference type="AlphaFoldDB" id="A0A8K0JF56"/>
<feature type="compositionally biased region" description="Basic and acidic residues" evidence="7">
    <location>
        <begin position="126"/>
        <end position="158"/>
    </location>
</feature>
<dbReference type="Pfam" id="PF04082">
    <property type="entry name" value="Fungal_trans"/>
    <property type="match status" value="1"/>
</dbReference>
<dbReference type="CDD" id="cd00067">
    <property type="entry name" value="GAL4"/>
    <property type="match status" value="1"/>
</dbReference>
<comment type="caution">
    <text evidence="9">The sequence shown here is derived from an EMBL/GenBank/DDBJ whole genome shotgun (WGS) entry which is preliminary data.</text>
</comment>
<dbReference type="InterPro" id="IPR001138">
    <property type="entry name" value="Zn2Cys6_DnaBD"/>
</dbReference>
<evidence type="ECO:0000256" key="3">
    <source>
        <dbReference type="ARBA" id="ARBA00023015"/>
    </source>
</evidence>
<dbReference type="InterPro" id="IPR007219">
    <property type="entry name" value="XnlR_reg_dom"/>
</dbReference>
<evidence type="ECO:0000256" key="1">
    <source>
        <dbReference type="ARBA" id="ARBA00004123"/>
    </source>
</evidence>
<reference evidence="9" key="1">
    <citation type="submission" date="2020-04" db="EMBL/GenBank/DDBJ databases">
        <title>Analysis of mating type loci in Filobasidium floriforme.</title>
        <authorList>
            <person name="Nowrousian M."/>
        </authorList>
    </citation>
    <scope>NUCLEOTIDE SEQUENCE</scope>
    <source>
        <strain evidence="9">CBS 6242</strain>
    </source>
</reference>
<keyword evidence="4" id="KW-0238">DNA-binding</keyword>
<protein>
    <recommendedName>
        <fullName evidence="8">Zn(2)-C6 fungal-type domain-containing protein</fullName>
    </recommendedName>
</protein>
<keyword evidence="10" id="KW-1185">Reference proteome</keyword>
<keyword evidence="3" id="KW-0805">Transcription regulation</keyword>
<dbReference type="PANTHER" id="PTHR31845">
    <property type="entry name" value="FINGER DOMAIN PROTEIN, PUTATIVE-RELATED"/>
    <property type="match status" value="1"/>
</dbReference>
<feature type="compositionally biased region" description="Basic and acidic residues" evidence="7">
    <location>
        <begin position="82"/>
        <end position="94"/>
    </location>
</feature>
<dbReference type="GO" id="GO:0005634">
    <property type="term" value="C:nucleus"/>
    <property type="evidence" value="ECO:0007669"/>
    <property type="project" value="UniProtKB-SubCell"/>
</dbReference>
<feature type="domain" description="Zn(2)-C6 fungal-type" evidence="8">
    <location>
        <begin position="22"/>
        <end position="63"/>
    </location>
</feature>
<dbReference type="InterPro" id="IPR051089">
    <property type="entry name" value="prtT"/>
</dbReference>
<dbReference type="GO" id="GO:0008270">
    <property type="term" value="F:zinc ion binding"/>
    <property type="evidence" value="ECO:0007669"/>
    <property type="project" value="InterPro"/>
</dbReference>
<dbReference type="EMBL" id="JABELV010000195">
    <property type="protein sequence ID" value="KAG7528256.1"/>
    <property type="molecule type" value="Genomic_DNA"/>
</dbReference>
<evidence type="ECO:0000256" key="2">
    <source>
        <dbReference type="ARBA" id="ARBA00022723"/>
    </source>
</evidence>
<keyword evidence="6" id="KW-0539">Nucleus</keyword>
<evidence type="ECO:0000313" key="9">
    <source>
        <dbReference type="EMBL" id="KAG7528256.1"/>
    </source>
</evidence>
<evidence type="ECO:0000256" key="6">
    <source>
        <dbReference type="ARBA" id="ARBA00023242"/>
    </source>
</evidence>
<sequence length="376" mass="42068">MSATPKMYNHPSRGLMLRPGQACDECRAIKGRCVRTPTAGPSNIGATRPACNRCLRMGTACIVSQGSRARRAPVSNTSSIARESRSVERLREGIDNVPHIQAFDSRPSSTKTINTSSGRSQSQNHTDSDYRPYEQPHLHQLDIDAHLDPGAHPPESDHNNNNNNSNLAIKTFAGDGFLLSENQRAMRYDPEVLGILEEVEIRWLFDQFTRLLSPLIVLLDPELHTLAFVREEQPTLFLAIMFAATRFFHPTAHPLIKQLLETKISESTKTGNCHIATIQAIIILVFWQEPKDRSVWLKSGLAIRMAYQAGLNRTPGMSTLNRSISDIRRLRVSSFRIRAMLQSVNRHSCPLPVFAERATDMVLQVEPTAHPSHIAS</sequence>
<dbReference type="GO" id="GO:0006351">
    <property type="term" value="P:DNA-templated transcription"/>
    <property type="evidence" value="ECO:0007669"/>
    <property type="project" value="InterPro"/>
</dbReference>
<evidence type="ECO:0000313" key="10">
    <source>
        <dbReference type="Proteomes" id="UP000812966"/>
    </source>
</evidence>
<comment type="subcellular location">
    <subcellularLocation>
        <location evidence="1">Nucleus</location>
    </subcellularLocation>
</comment>
<dbReference type="InterPro" id="IPR036864">
    <property type="entry name" value="Zn2-C6_fun-type_DNA-bd_sf"/>
</dbReference>
<feature type="compositionally biased region" description="Polar residues" evidence="7">
    <location>
        <begin position="106"/>
        <end position="125"/>
    </location>
</feature>
<gene>
    <name evidence="9" type="ORF">FFLO_06288</name>
</gene>
<dbReference type="Gene3D" id="4.10.240.10">
    <property type="entry name" value="Zn(2)-C6 fungal-type DNA-binding domain"/>
    <property type="match status" value="1"/>
</dbReference>
<keyword evidence="2" id="KW-0479">Metal-binding</keyword>
<dbReference type="PROSITE" id="PS50048">
    <property type="entry name" value="ZN2_CY6_FUNGAL_2"/>
    <property type="match status" value="1"/>
</dbReference>
<dbReference type="GO" id="GO:0000981">
    <property type="term" value="F:DNA-binding transcription factor activity, RNA polymerase II-specific"/>
    <property type="evidence" value="ECO:0007669"/>
    <property type="project" value="InterPro"/>
</dbReference>
<evidence type="ECO:0000256" key="4">
    <source>
        <dbReference type="ARBA" id="ARBA00023125"/>
    </source>
</evidence>
<organism evidence="9 10">
    <name type="scientific">Filobasidium floriforme</name>
    <dbReference type="NCBI Taxonomy" id="5210"/>
    <lineage>
        <taxon>Eukaryota</taxon>
        <taxon>Fungi</taxon>
        <taxon>Dikarya</taxon>
        <taxon>Basidiomycota</taxon>
        <taxon>Agaricomycotina</taxon>
        <taxon>Tremellomycetes</taxon>
        <taxon>Filobasidiales</taxon>
        <taxon>Filobasidiaceae</taxon>
        <taxon>Filobasidium</taxon>
    </lineage>
</organism>